<keyword evidence="2" id="KW-1185">Reference proteome</keyword>
<dbReference type="Proteomes" id="UP000195062">
    <property type="component" value="Unassembled WGS sequence"/>
</dbReference>
<evidence type="ECO:0000313" key="1">
    <source>
        <dbReference type="EMBL" id="OUE03644.1"/>
    </source>
</evidence>
<sequence>MGDSSACPRRQCPAMAGSLTPMWIASDPITTNASAKCVCRK</sequence>
<dbReference type="AlphaFoldDB" id="A0A251XJE6"/>
<name>A0A251XJE6_CLAMM</name>
<protein>
    <submittedName>
        <fullName evidence="1">Uncharacterized protein</fullName>
    </submittedName>
</protein>
<reference evidence="1 2" key="1">
    <citation type="submission" date="2016-08" db="EMBL/GenBank/DDBJ databases">
        <title>Genome sequence of Clavibacter michiganensis subsp. michiganensis strain CASJ007.</title>
        <authorList>
            <person name="Thapa S.P."/>
            <person name="Coaker G."/>
        </authorList>
    </citation>
    <scope>NUCLEOTIDE SEQUENCE [LARGE SCALE GENOMIC DNA]</scope>
    <source>
        <strain evidence="1">CASJ007</strain>
    </source>
</reference>
<proteinExistence type="predicted"/>
<dbReference type="EMBL" id="MDHH01000001">
    <property type="protein sequence ID" value="OUE03644.1"/>
    <property type="molecule type" value="Genomic_DNA"/>
</dbReference>
<accession>A0A251XJE6</accession>
<evidence type="ECO:0000313" key="2">
    <source>
        <dbReference type="Proteomes" id="UP000195062"/>
    </source>
</evidence>
<comment type="caution">
    <text evidence="1">The sequence shown here is derived from an EMBL/GenBank/DDBJ whole genome shotgun (WGS) entry which is preliminary data.</text>
</comment>
<organism evidence="1 2">
    <name type="scientific">Clavibacter michiganensis subsp. michiganensis</name>
    <dbReference type="NCBI Taxonomy" id="33013"/>
    <lineage>
        <taxon>Bacteria</taxon>
        <taxon>Bacillati</taxon>
        <taxon>Actinomycetota</taxon>
        <taxon>Actinomycetes</taxon>
        <taxon>Micrococcales</taxon>
        <taxon>Microbacteriaceae</taxon>
        <taxon>Clavibacter</taxon>
    </lineage>
</organism>
<gene>
    <name evidence="1" type="ORF">CMMCAS07_01755</name>
</gene>